<evidence type="ECO:0000256" key="1">
    <source>
        <dbReference type="SAM" id="MobiDB-lite"/>
    </source>
</evidence>
<evidence type="ECO:0000313" key="3">
    <source>
        <dbReference type="Proteomes" id="UP000190813"/>
    </source>
</evidence>
<protein>
    <recommendedName>
        <fullName evidence="4">RadC-like JAB domain-containing protein</fullName>
    </recommendedName>
</protein>
<accession>A0A1T3MNG6</accession>
<dbReference type="EMBL" id="MAHX01000013">
    <property type="protein sequence ID" value="OPC65979.1"/>
    <property type="molecule type" value="Genomic_DNA"/>
</dbReference>
<sequence>MDLFEDYELIPEELKAVCDKWQQKAMYEGLDYNDCAIFQEECEAIGYTFDYGLDADPFDLRAIDPKEQKLENLTINNQKNMELVNDLSWYDKNITPITRAYKNFVKEMKNTSPEQWFKDGERKFSGQEKKFIAIYQFKNKAKMSHSVNTHPYSVNELIGNSFQEKFRNITAKYAVEVLNNYDDDKILQFVDNKRNTIVRIDNPSDRHNLLFDLWAKEFQNRTDLSSGLDNRQIEERMAYHYHKYERVENNFNTEVNQLIKDSPESRKSTRDLDWEENNLGFEDLFLKEDFEENLVPASGLPQGWIWREYDDGSGSLISPSENSYYSYDLQTQEYRLPDGSGWRTLRDHYNHPQTLFDFRIFAEQNLKEKAAKNDLSPKLSVEEKKDLLNYRTFMKENEFILEKLQITENQRAAYAQKTEFGTTDDDYSLTKQQLDQIPDVLDGHQLSKNDKYALVFGLLEKQEYGESYELLGNGEILKNYLNEDNLPSFKILTINDIKFNNPNSNIMETTKEFNQVQYLKDQMKYLGFGEDEKLHKDLEKGIKLKKNEFEIKASSDKTLPGNKVDFILKFNKTESGGVFLNSYHAKLANDKNEEISHNFPVNRENTFTAKEAVNLLEGRSVKIEFLNPKTDQKEPAFVRFDFSEPKTEKGNYKFQNFYKNYGIDTAEIVEKSNLIFDKPEYKDSTIKSLEKGNIVKVKIKENDQVVEAKAVLNAQYKNLNLYDQDMTRINTNKPLQGMEDERGHDKANVKEQSIKR</sequence>
<feature type="compositionally biased region" description="Basic and acidic residues" evidence="1">
    <location>
        <begin position="739"/>
        <end position="756"/>
    </location>
</feature>
<proteinExistence type="predicted"/>
<name>A0A1T3MNG6_9FLAO</name>
<dbReference type="RefSeq" id="WP_245803772.1">
    <property type="nucleotide sequence ID" value="NZ_CBCSBR010000041.1"/>
</dbReference>
<evidence type="ECO:0000313" key="2">
    <source>
        <dbReference type="EMBL" id="OPC65979.1"/>
    </source>
</evidence>
<dbReference type="AlphaFoldDB" id="A0A1T3MNG6"/>
<feature type="region of interest" description="Disordered" evidence="1">
    <location>
        <begin position="733"/>
        <end position="756"/>
    </location>
</feature>
<gene>
    <name evidence="2" type="ORF">BAZ10_01720</name>
</gene>
<dbReference type="Proteomes" id="UP000190813">
    <property type="component" value="Unassembled WGS sequence"/>
</dbReference>
<organism evidence="2 3">
    <name type="scientific">Elizabethkingia occulta</name>
    <dbReference type="NCBI Taxonomy" id="1867263"/>
    <lineage>
        <taxon>Bacteria</taxon>
        <taxon>Pseudomonadati</taxon>
        <taxon>Bacteroidota</taxon>
        <taxon>Flavobacteriia</taxon>
        <taxon>Flavobacteriales</taxon>
        <taxon>Weeksellaceae</taxon>
        <taxon>Elizabethkingia</taxon>
    </lineage>
</organism>
<keyword evidence="3" id="KW-1185">Reference proteome</keyword>
<comment type="caution">
    <text evidence="2">The sequence shown here is derived from an EMBL/GenBank/DDBJ whole genome shotgun (WGS) entry which is preliminary data.</text>
</comment>
<evidence type="ECO:0008006" key="4">
    <source>
        <dbReference type="Google" id="ProtNLM"/>
    </source>
</evidence>
<reference evidence="2 3" key="1">
    <citation type="submission" date="2016-06" db="EMBL/GenBank/DDBJ databases">
        <title>Revisiting the taxonomy of the Elizabethkingia Genus based on Whole-Genome Sequencing, Optical Mapping, and MALDI-TOF.</title>
        <authorList>
            <person name="Nicholson A.C."/>
        </authorList>
    </citation>
    <scope>NUCLEOTIDE SEQUENCE [LARGE SCALE GENOMIC DNA]</scope>
    <source>
        <strain evidence="2 3">G4070</strain>
    </source>
</reference>